<sequence length="88" mass="10015">MLILITYHKNGGALCSFRLQRTHADIGFRLSGTARVRVLIPPDTLAVAMHRNLGRVPLPFLVGSRFPVVIFYWTARLVIHKRIFCNIT</sequence>
<dbReference type="Proteomes" id="UP001066276">
    <property type="component" value="Chromosome 4_1"/>
</dbReference>
<dbReference type="AlphaFoldDB" id="A0AAV7TC90"/>
<keyword evidence="2" id="KW-1185">Reference proteome</keyword>
<reference evidence="1" key="1">
    <citation type="journal article" date="2022" name="bioRxiv">
        <title>Sequencing and chromosome-scale assembly of the giantPleurodeles waltlgenome.</title>
        <authorList>
            <person name="Brown T."/>
            <person name="Elewa A."/>
            <person name="Iarovenko S."/>
            <person name="Subramanian E."/>
            <person name="Araus A.J."/>
            <person name="Petzold A."/>
            <person name="Susuki M."/>
            <person name="Suzuki K.-i.T."/>
            <person name="Hayashi T."/>
            <person name="Toyoda A."/>
            <person name="Oliveira C."/>
            <person name="Osipova E."/>
            <person name="Leigh N.D."/>
            <person name="Simon A."/>
            <person name="Yun M.H."/>
        </authorList>
    </citation>
    <scope>NUCLEOTIDE SEQUENCE</scope>
    <source>
        <strain evidence="1">20211129_DDA</strain>
        <tissue evidence="1">Liver</tissue>
    </source>
</reference>
<protein>
    <submittedName>
        <fullName evidence="1">Uncharacterized protein</fullName>
    </submittedName>
</protein>
<name>A0AAV7TC90_PLEWA</name>
<organism evidence="1 2">
    <name type="scientific">Pleurodeles waltl</name>
    <name type="common">Iberian ribbed newt</name>
    <dbReference type="NCBI Taxonomy" id="8319"/>
    <lineage>
        <taxon>Eukaryota</taxon>
        <taxon>Metazoa</taxon>
        <taxon>Chordata</taxon>
        <taxon>Craniata</taxon>
        <taxon>Vertebrata</taxon>
        <taxon>Euteleostomi</taxon>
        <taxon>Amphibia</taxon>
        <taxon>Batrachia</taxon>
        <taxon>Caudata</taxon>
        <taxon>Salamandroidea</taxon>
        <taxon>Salamandridae</taxon>
        <taxon>Pleurodelinae</taxon>
        <taxon>Pleurodeles</taxon>
    </lineage>
</organism>
<evidence type="ECO:0000313" key="1">
    <source>
        <dbReference type="EMBL" id="KAJ1174169.1"/>
    </source>
</evidence>
<comment type="caution">
    <text evidence="1">The sequence shown here is derived from an EMBL/GenBank/DDBJ whole genome shotgun (WGS) entry which is preliminary data.</text>
</comment>
<dbReference type="EMBL" id="JANPWB010000007">
    <property type="protein sequence ID" value="KAJ1174169.1"/>
    <property type="molecule type" value="Genomic_DNA"/>
</dbReference>
<evidence type="ECO:0000313" key="2">
    <source>
        <dbReference type="Proteomes" id="UP001066276"/>
    </source>
</evidence>
<proteinExistence type="predicted"/>
<gene>
    <name evidence="1" type="ORF">NDU88_005992</name>
</gene>
<accession>A0AAV7TC90</accession>